<dbReference type="Proteomes" id="UP000467700">
    <property type="component" value="Unassembled WGS sequence"/>
</dbReference>
<dbReference type="AlphaFoldDB" id="A0A8S0WLQ0"/>
<name>A0A8S0WLQ0_CYCAE</name>
<reference evidence="1 2" key="1">
    <citation type="submission" date="2020-01" db="EMBL/GenBank/DDBJ databases">
        <authorList>
            <person name="Gupta K D."/>
        </authorList>
    </citation>
    <scope>NUCLEOTIDE SEQUENCE [LARGE SCALE GENOMIC DNA]</scope>
</reference>
<dbReference type="OrthoDB" id="3117819at2759"/>
<sequence>MAQTMTTTFVHPTSYFNDPVTHDFDHDLLNVPEAQAARLFMNYETIDDKLGLNGRYPTPEPLDTIKLAKEVDPRTSQRRAPTHGIRMEDLDKGTGRMIGRAASPHKPGEGPRLYSNIAARELALERDRLRVLAAQRLAGTLANGMCCPHPDATHCSETNEPHWRYQYDGPAVAWHYQAPQYPSTYSQALLQNAPVREPTSLSQPEAVDPWDLSSHQAPVFYRKMFVDADMPPSGGKHMLSAAESRASIPHEHARPSTPPKSAVVDAKKMAAKKNNIAKKVQLLRRRGSQVY</sequence>
<dbReference type="EMBL" id="CACVBS010000049">
    <property type="protein sequence ID" value="CAA7265457.1"/>
    <property type="molecule type" value="Genomic_DNA"/>
</dbReference>
<protein>
    <submittedName>
        <fullName evidence="1">Uncharacterized protein</fullName>
    </submittedName>
</protein>
<gene>
    <name evidence="1" type="ORF">AAE3_LOCUS7688</name>
</gene>
<evidence type="ECO:0000313" key="2">
    <source>
        <dbReference type="Proteomes" id="UP000467700"/>
    </source>
</evidence>
<comment type="caution">
    <text evidence="1">The sequence shown here is derived from an EMBL/GenBank/DDBJ whole genome shotgun (WGS) entry which is preliminary data.</text>
</comment>
<evidence type="ECO:0000313" key="1">
    <source>
        <dbReference type="EMBL" id="CAA7265457.1"/>
    </source>
</evidence>
<proteinExistence type="predicted"/>
<keyword evidence="2" id="KW-1185">Reference proteome</keyword>
<accession>A0A8S0WLQ0</accession>
<organism evidence="1 2">
    <name type="scientific">Cyclocybe aegerita</name>
    <name type="common">Black poplar mushroom</name>
    <name type="synonym">Agrocybe aegerita</name>
    <dbReference type="NCBI Taxonomy" id="1973307"/>
    <lineage>
        <taxon>Eukaryota</taxon>
        <taxon>Fungi</taxon>
        <taxon>Dikarya</taxon>
        <taxon>Basidiomycota</taxon>
        <taxon>Agaricomycotina</taxon>
        <taxon>Agaricomycetes</taxon>
        <taxon>Agaricomycetidae</taxon>
        <taxon>Agaricales</taxon>
        <taxon>Agaricineae</taxon>
        <taxon>Bolbitiaceae</taxon>
        <taxon>Cyclocybe</taxon>
    </lineage>
</organism>